<proteinExistence type="predicted"/>
<reference evidence="3" key="1">
    <citation type="submission" date="2023-07" db="EMBL/GenBank/DDBJ databases">
        <title>A draft genome of Kazachstania heterogenica Y-27499.</title>
        <authorList>
            <person name="Donic C."/>
            <person name="Kralova J.S."/>
            <person name="Fidel L."/>
            <person name="Ben-Dor S."/>
            <person name="Jung S."/>
        </authorList>
    </citation>
    <scope>NUCLEOTIDE SEQUENCE [LARGE SCALE GENOMIC DNA]</scope>
    <source>
        <strain evidence="3">Y27499</strain>
    </source>
</reference>
<evidence type="ECO:0000259" key="1">
    <source>
        <dbReference type="Pfam" id="PF12146"/>
    </source>
</evidence>
<evidence type="ECO:0000313" key="3">
    <source>
        <dbReference type="Proteomes" id="UP001306508"/>
    </source>
</evidence>
<dbReference type="EMBL" id="JAWIZZ010000047">
    <property type="protein sequence ID" value="KAK5779183.1"/>
    <property type="molecule type" value="Genomic_DNA"/>
</dbReference>
<dbReference type="PANTHER" id="PTHR42886">
    <property type="entry name" value="RE40534P-RELATED"/>
    <property type="match status" value="1"/>
</dbReference>
<organism evidence="2 3">
    <name type="scientific">Arxiozyma heterogenica</name>
    <dbReference type="NCBI Taxonomy" id="278026"/>
    <lineage>
        <taxon>Eukaryota</taxon>
        <taxon>Fungi</taxon>
        <taxon>Dikarya</taxon>
        <taxon>Ascomycota</taxon>
        <taxon>Saccharomycotina</taxon>
        <taxon>Saccharomycetes</taxon>
        <taxon>Saccharomycetales</taxon>
        <taxon>Saccharomycetaceae</taxon>
        <taxon>Arxiozyma</taxon>
    </lineage>
</organism>
<sequence length="336" mass="38862">MNNNITVKRDSRLKPSYLILQEREIFCFIKNEQYHTAKGLAVIVTEPNKTEINKKQIILLVHGHLSHKNAIYQPLLANVLSLLGYWVIRFDFRGQGDSETNANLQLGRTVSQDIEDLETIIKSLNPYFSKDYKELFGEDEMSIKMVIAHSRGVLPIMKYFGSVKTSERVPYLVNCCGRYASEGLLERYTKLYPKWKQQKGFWAKTFYHGEYINYWVPEGEVLDAGQFSTECFKHIHKTTNVVNIYGTCDHVIPNDDATKYHNTFGSRSFQFWVPGSDHNFYGLIDDKNPYNLPTKRGRTNYSYYLAALIYLGVQNDSFHDIDEFQIKSALAELLAS</sequence>
<dbReference type="Pfam" id="PF12146">
    <property type="entry name" value="Hydrolase_4"/>
    <property type="match status" value="1"/>
</dbReference>
<accession>A0AAN7WG49</accession>
<gene>
    <name evidence="2" type="ORF">RI543_003070</name>
</gene>
<dbReference type="SUPFAM" id="SSF53474">
    <property type="entry name" value="alpha/beta-Hydrolases"/>
    <property type="match status" value="1"/>
</dbReference>
<dbReference type="Gene3D" id="3.40.50.1820">
    <property type="entry name" value="alpha/beta hydrolase"/>
    <property type="match status" value="1"/>
</dbReference>
<protein>
    <recommendedName>
        <fullName evidence="1">Serine aminopeptidase S33 domain-containing protein</fullName>
    </recommendedName>
</protein>
<evidence type="ECO:0000313" key="2">
    <source>
        <dbReference type="EMBL" id="KAK5779183.1"/>
    </source>
</evidence>
<dbReference type="InterPro" id="IPR022742">
    <property type="entry name" value="Hydrolase_4"/>
</dbReference>
<keyword evidence="3" id="KW-1185">Reference proteome</keyword>
<dbReference type="AlphaFoldDB" id="A0AAN7WG49"/>
<dbReference type="InterPro" id="IPR029058">
    <property type="entry name" value="AB_hydrolase_fold"/>
</dbReference>
<feature type="domain" description="Serine aminopeptidase S33" evidence="1">
    <location>
        <begin position="54"/>
        <end position="126"/>
    </location>
</feature>
<dbReference type="Proteomes" id="UP001306508">
    <property type="component" value="Unassembled WGS sequence"/>
</dbReference>
<comment type="caution">
    <text evidence="2">The sequence shown here is derived from an EMBL/GenBank/DDBJ whole genome shotgun (WGS) entry which is preliminary data.</text>
</comment>
<dbReference type="PANTHER" id="PTHR42886:SF53">
    <property type="entry name" value="ALPHA_BETA-HYDROLASES SUPERFAMILY PROTEIN"/>
    <property type="match status" value="1"/>
</dbReference>
<name>A0AAN7WG49_9SACH</name>